<comment type="caution">
    <text evidence="1">The sequence shown here is derived from an EMBL/GenBank/DDBJ whole genome shotgun (WGS) entry which is preliminary data.</text>
</comment>
<evidence type="ECO:0000313" key="2">
    <source>
        <dbReference type="Proteomes" id="UP001638806"/>
    </source>
</evidence>
<name>A0ACC4DMW3_PURLI</name>
<protein>
    <submittedName>
        <fullName evidence="1">Uncharacterized protein</fullName>
    </submittedName>
</protein>
<gene>
    <name evidence="1" type="ORF">ACCO45_007797</name>
</gene>
<proteinExistence type="predicted"/>
<dbReference type="Proteomes" id="UP001638806">
    <property type="component" value="Unassembled WGS sequence"/>
</dbReference>
<accession>A0ACC4DMW3</accession>
<sequence length="299" mass="32107">MIATTIRTSPSVGDYVPLAEYETQTPESFADGKPVLHLHLAGATIQAPKAQCGGLAIFPADLAHVESGQTNGESGDEAIVEQEVDVFVTSENFILFNQEAGAGVSIPYPSISIHALKQIGPESEEKRTQAVWMQVEISDGGSGDDDFNMTELTIIPATAGEGAADESSAAKKLYEAMSNCSDLHPDAEDEDDEDDADRIRRARGPRGLLRRPARHRRRHPAAPMPGSGGWITAENMHEYFDEDGNWIGRDGEGDDTAPVEGELGEGAGRTRGRDEVEGQGDGVNGNADEDPENKRPRVE</sequence>
<reference evidence="1" key="1">
    <citation type="submission" date="2024-12" db="EMBL/GenBank/DDBJ databases">
        <title>Comparative genomics and development of molecular markers within Purpureocillium lilacinum and among Purpureocillium species.</title>
        <authorList>
            <person name="Yeh Z.-Y."/>
            <person name="Ni N.-T."/>
            <person name="Lo P.-H."/>
            <person name="Mushyakhwo K."/>
            <person name="Lin C.-F."/>
            <person name="Nai Y.-S."/>
        </authorList>
    </citation>
    <scope>NUCLEOTIDE SEQUENCE</scope>
    <source>
        <strain evidence="1">NCHU-NPUST-175</strain>
    </source>
</reference>
<organism evidence="1 2">
    <name type="scientific">Purpureocillium lilacinum</name>
    <name type="common">Paecilomyces lilacinus</name>
    <dbReference type="NCBI Taxonomy" id="33203"/>
    <lineage>
        <taxon>Eukaryota</taxon>
        <taxon>Fungi</taxon>
        <taxon>Dikarya</taxon>
        <taxon>Ascomycota</taxon>
        <taxon>Pezizomycotina</taxon>
        <taxon>Sordariomycetes</taxon>
        <taxon>Hypocreomycetidae</taxon>
        <taxon>Hypocreales</taxon>
        <taxon>Ophiocordycipitaceae</taxon>
        <taxon>Purpureocillium</taxon>
    </lineage>
</organism>
<keyword evidence="2" id="KW-1185">Reference proteome</keyword>
<dbReference type="EMBL" id="JBGNUJ010000007">
    <property type="protein sequence ID" value="KAL3957219.1"/>
    <property type="molecule type" value="Genomic_DNA"/>
</dbReference>
<evidence type="ECO:0000313" key="1">
    <source>
        <dbReference type="EMBL" id="KAL3957219.1"/>
    </source>
</evidence>